<proteinExistence type="predicted"/>
<dbReference type="RefSeq" id="WP_161825818.1">
    <property type="nucleotide sequence ID" value="NZ_WVIC01000024.1"/>
</dbReference>
<evidence type="ECO:0000313" key="2">
    <source>
        <dbReference type="Proteomes" id="UP000607397"/>
    </source>
</evidence>
<dbReference type="Pfam" id="PF01724">
    <property type="entry name" value="DUF29"/>
    <property type="match status" value="1"/>
</dbReference>
<accession>A0A8K2A8R2</accession>
<protein>
    <submittedName>
        <fullName evidence="1">DUF29 family protein</fullName>
    </submittedName>
</protein>
<dbReference type="Proteomes" id="UP000607397">
    <property type="component" value="Unassembled WGS sequence"/>
</dbReference>
<dbReference type="Gene3D" id="1.20.1220.20">
    <property type="entry name" value="Uncharcterised protein PF01724"/>
    <property type="match status" value="1"/>
</dbReference>
<reference evidence="1" key="1">
    <citation type="submission" date="2019-12" db="EMBL/GenBank/DDBJ databases">
        <title>High-Quality draft genome sequences of three cyanobacteria isolated from the limestone walls of the Old Cathedral of Coimbra.</title>
        <authorList>
            <person name="Tiago I."/>
            <person name="Soares F."/>
            <person name="Portugal A."/>
        </authorList>
    </citation>
    <scope>NUCLEOTIDE SEQUENCE [LARGE SCALE GENOMIC DNA]</scope>
    <source>
        <strain evidence="1">C</strain>
    </source>
</reference>
<gene>
    <name evidence="1" type="ORF">GS597_12670</name>
</gene>
<dbReference type="EMBL" id="WVIC01000024">
    <property type="protein sequence ID" value="NCJ07345.1"/>
    <property type="molecule type" value="Genomic_DNA"/>
</dbReference>
<name>A0A8K2A8R2_9CYAN</name>
<sequence length="171" mass="19403">MTQELVELRHSLLEGRYDDALMLVDELEGMGKQAILRNIESFLVRLLVHLIKNQVEQRLTHSWLVSISDSILQISKLNLKDNQSSHYIKANAWDAYLEEALEEAILPASLETLEGKLKPKQLSSRLDRVALLASAVQLLHLTYTTPRKALPARINDILTTLPGGAEWLEER</sequence>
<keyword evidence="2" id="KW-1185">Reference proteome</keyword>
<dbReference type="PANTHER" id="PTHR34235">
    <property type="entry name" value="SLR1203 PROTEIN-RELATED"/>
    <property type="match status" value="1"/>
</dbReference>
<organism evidence="1 2">
    <name type="scientific">Petrachloros mirabilis ULC683</name>
    <dbReference type="NCBI Taxonomy" id="2781853"/>
    <lineage>
        <taxon>Bacteria</taxon>
        <taxon>Bacillati</taxon>
        <taxon>Cyanobacteriota</taxon>
        <taxon>Cyanophyceae</taxon>
        <taxon>Synechococcales</taxon>
        <taxon>Petrachlorosaceae</taxon>
        <taxon>Petrachloros</taxon>
        <taxon>Petrachloros mirabilis</taxon>
    </lineage>
</organism>
<evidence type="ECO:0000313" key="1">
    <source>
        <dbReference type="EMBL" id="NCJ07345.1"/>
    </source>
</evidence>
<dbReference type="InterPro" id="IPR002636">
    <property type="entry name" value="DUF29"/>
</dbReference>
<comment type="caution">
    <text evidence="1">The sequence shown here is derived from an EMBL/GenBank/DDBJ whole genome shotgun (WGS) entry which is preliminary data.</text>
</comment>
<dbReference type="AlphaFoldDB" id="A0A8K2A8R2"/>